<feature type="region of interest" description="Disordered" evidence="1">
    <location>
        <begin position="23"/>
        <end position="46"/>
    </location>
</feature>
<feature type="compositionally biased region" description="Basic residues" evidence="1">
    <location>
        <begin position="23"/>
        <end position="32"/>
    </location>
</feature>
<name>A0A0M3HN82_ASCLU</name>
<evidence type="ECO:0000256" key="1">
    <source>
        <dbReference type="SAM" id="MobiDB-lite"/>
    </source>
</evidence>
<organism evidence="2 3">
    <name type="scientific">Ascaris lumbricoides</name>
    <name type="common">Giant roundworm</name>
    <dbReference type="NCBI Taxonomy" id="6252"/>
    <lineage>
        <taxon>Eukaryota</taxon>
        <taxon>Metazoa</taxon>
        <taxon>Ecdysozoa</taxon>
        <taxon>Nematoda</taxon>
        <taxon>Chromadorea</taxon>
        <taxon>Rhabditida</taxon>
        <taxon>Spirurina</taxon>
        <taxon>Ascaridomorpha</taxon>
        <taxon>Ascaridoidea</taxon>
        <taxon>Ascarididae</taxon>
        <taxon>Ascaris</taxon>
    </lineage>
</organism>
<dbReference type="Proteomes" id="UP000036681">
    <property type="component" value="Unplaced"/>
</dbReference>
<protein>
    <submittedName>
        <fullName evidence="3">Uncharacterized protein</fullName>
    </submittedName>
</protein>
<keyword evidence="2" id="KW-1185">Reference proteome</keyword>
<accession>A0A0M3HN82</accession>
<dbReference type="AlphaFoldDB" id="A0A0M3HN82"/>
<dbReference type="WBParaSite" id="ALUE_0000310401-mRNA-1">
    <property type="protein sequence ID" value="ALUE_0000310401-mRNA-1"/>
    <property type="gene ID" value="ALUE_0000310401"/>
</dbReference>
<evidence type="ECO:0000313" key="2">
    <source>
        <dbReference type="Proteomes" id="UP000036681"/>
    </source>
</evidence>
<sequence>MLDRSSVEWSVSKAPSQALNRIHSNRRQRGQRFNRTIPEDGSLARN</sequence>
<reference evidence="3" key="1">
    <citation type="submission" date="2017-02" db="UniProtKB">
        <authorList>
            <consortium name="WormBaseParasite"/>
        </authorList>
    </citation>
    <scope>IDENTIFICATION</scope>
</reference>
<evidence type="ECO:0000313" key="3">
    <source>
        <dbReference type="WBParaSite" id="ALUE_0000310401-mRNA-1"/>
    </source>
</evidence>
<proteinExistence type="predicted"/>